<dbReference type="NCBIfam" id="TIGR01730">
    <property type="entry name" value="RND_mfp"/>
    <property type="match status" value="1"/>
</dbReference>
<dbReference type="EMBL" id="WBVO01000016">
    <property type="protein sequence ID" value="KAB2805346.1"/>
    <property type="molecule type" value="Genomic_DNA"/>
</dbReference>
<reference evidence="6 7" key="1">
    <citation type="submission" date="2019-09" db="EMBL/GenBank/DDBJ databases">
        <title>Genomes of family Cryomorphaceae.</title>
        <authorList>
            <person name="Bowman J.P."/>
        </authorList>
    </citation>
    <scope>NUCLEOTIDE SEQUENCE [LARGE SCALE GENOMIC DNA]</scope>
    <source>
        <strain evidence="6 7">LMG 25704</strain>
    </source>
</reference>
<dbReference type="PANTHER" id="PTHR30097:SF4">
    <property type="entry name" value="SLR6042 PROTEIN"/>
    <property type="match status" value="1"/>
</dbReference>
<dbReference type="Proteomes" id="UP000468650">
    <property type="component" value="Unassembled WGS sequence"/>
</dbReference>
<dbReference type="InterPro" id="IPR058647">
    <property type="entry name" value="BSH_CzcB-like"/>
</dbReference>
<dbReference type="GO" id="GO:0022857">
    <property type="term" value="F:transmembrane transporter activity"/>
    <property type="evidence" value="ECO:0007669"/>
    <property type="project" value="InterPro"/>
</dbReference>
<evidence type="ECO:0000256" key="4">
    <source>
        <dbReference type="SAM" id="SignalP"/>
    </source>
</evidence>
<accession>A0A6N6RCK3</accession>
<feature type="signal peptide" evidence="4">
    <location>
        <begin position="1"/>
        <end position="21"/>
    </location>
</feature>
<dbReference type="Gene3D" id="1.10.287.470">
    <property type="entry name" value="Helix hairpin bin"/>
    <property type="match status" value="1"/>
</dbReference>
<feature type="chain" id="PRO_5026750530" evidence="4">
    <location>
        <begin position="22"/>
        <end position="359"/>
    </location>
</feature>
<sequence>MKSSYIIPVLLALAACSSPNAEQEEAHEHNHSEMAMGMPTLDTLYTEITCTGVVDVPPQSRATVSAPLGGYLRDVRFYPGERVSKGEVLGMVAHPDYIEIQHNYLDAQAKVKFLELDMQRKADLAAQNAVNERTLQQVESELQSEKSRMMAASAKLRQIGIDPSSLTADNIVDGMVLRSPIAGHITAINVNLGQHVTPEEPLYEIVDDSHMHIELSIFPRDIAAIRVGQTIEFYIPGDSKKYKGDVQQVGRQVNDESGAFIIHAHADDNPDVLRPGQYVEGKILLEPVPAFILPEVAVVTKEGKSYVFTKEGDDYHMIEVHPGVASGKMVQIMDTLEVPVVLEDAYLLLEAEGGHDHSH</sequence>
<proteinExistence type="inferred from homology"/>
<evidence type="ECO:0000256" key="2">
    <source>
        <dbReference type="ARBA" id="ARBA00022448"/>
    </source>
</evidence>
<dbReference type="RefSeq" id="WP_151668483.1">
    <property type="nucleotide sequence ID" value="NZ_WBVO01000016.1"/>
</dbReference>
<gene>
    <name evidence="6" type="ORF">F8C67_13940</name>
</gene>
<dbReference type="Gene3D" id="2.40.50.100">
    <property type="match status" value="1"/>
</dbReference>
<comment type="caution">
    <text evidence="6">The sequence shown here is derived from an EMBL/GenBank/DDBJ whole genome shotgun (WGS) entry which is preliminary data.</text>
</comment>
<evidence type="ECO:0000313" key="6">
    <source>
        <dbReference type="EMBL" id="KAB2805346.1"/>
    </source>
</evidence>
<keyword evidence="2" id="KW-0813">Transport</keyword>
<dbReference type="SUPFAM" id="SSF111369">
    <property type="entry name" value="HlyD-like secretion proteins"/>
    <property type="match status" value="1"/>
</dbReference>
<evidence type="ECO:0000256" key="1">
    <source>
        <dbReference type="ARBA" id="ARBA00009477"/>
    </source>
</evidence>
<dbReference type="InterPro" id="IPR051909">
    <property type="entry name" value="MFP_Cation_Efflux"/>
</dbReference>
<dbReference type="GO" id="GO:0060003">
    <property type="term" value="P:copper ion export"/>
    <property type="evidence" value="ECO:0007669"/>
    <property type="project" value="TreeGrafter"/>
</dbReference>
<evidence type="ECO:0000256" key="3">
    <source>
        <dbReference type="SAM" id="Coils"/>
    </source>
</evidence>
<dbReference type="PROSITE" id="PS51257">
    <property type="entry name" value="PROKAR_LIPOPROTEIN"/>
    <property type="match status" value="1"/>
</dbReference>
<keyword evidence="7" id="KW-1185">Reference proteome</keyword>
<dbReference type="OrthoDB" id="9814657at2"/>
<organism evidence="6 7">
    <name type="scientific">Phaeocystidibacter luteus</name>
    <dbReference type="NCBI Taxonomy" id="911197"/>
    <lineage>
        <taxon>Bacteria</taxon>
        <taxon>Pseudomonadati</taxon>
        <taxon>Bacteroidota</taxon>
        <taxon>Flavobacteriia</taxon>
        <taxon>Flavobacteriales</taxon>
        <taxon>Phaeocystidibacteraceae</taxon>
        <taxon>Phaeocystidibacter</taxon>
    </lineage>
</organism>
<dbReference type="AlphaFoldDB" id="A0A6N6RCK3"/>
<dbReference type="Gene3D" id="2.40.420.20">
    <property type="match status" value="1"/>
</dbReference>
<keyword evidence="4" id="KW-0732">Signal</keyword>
<protein>
    <submittedName>
        <fullName evidence="6">Efflux RND transporter periplasmic adaptor subunit</fullName>
    </submittedName>
</protein>
<dbReference type="Pfam" id="PF25973">
    <property type="entry name" value="BSH_CzcB"/>
    <property type="match status" value="1"/>
</dbReference>
<evidence type="ECO:0000259" key="5">
    <source>
        <dbReference type="Pfam" id="PF25973"/>
    </source>
</evidence>
<dbReference type="GO" id="GO:0015679">
    <property type="term" value="P:plasma membrane copper ion transport"/>
    <property type="evidence" value="ECO:0007669"/>
    <property type="project" value="TreeGrafter"/>
</dbReference>
<keyword evidence="3" id="KW-0175">Coiled coil</keyword>
<feature type="coiled-coil region" evidence="3">
    <location>
        <begin position="121"/>
        <end position="155"/>
    </location>
</feature>
<dbReference type="GO" id="GO:0030313">
    <property type="term" value="C:cell envelope"/>
    <property type="evidence" value="ECO:0007669"/>
    <property type="project" value="TreeGrafter"/>
</dbReference>
<evidence type="ECO:0000313" key="7">
    <source>
        <dbReference type="Proteomes" id="UP000468650"/>
    </source>
</evidence>
<dbReference type="PANTHER" id="PTHR30097">
    <property type="entry name" value="CATION EFFLUX SYSTEM PROTEIN CUSB"/>
    <property type="match status" value="1"/>
</dbReference>
<feature type="domain" description="CzcB-like barrel-sandwich hybrid" evidence="5">
    <location>
        <begin position="62"/>
        <end position="207"/>
    </location>
</feature>
<name>A0A6N6RCK3_9FLAO</name>
<dbReference type="Gene3D" id="2.40.30.170">
    <property type="match status" value="1"/>
</dbReference>
<dbReference type="InterPro" id="IPR006143">
    <property type="entry name" value="RND_pump_MFP"/>
</dbReference>
<dbReference type="GO" id="GO:0016020">
    <property type="term" value="C:membrane"/>
    <property type="evidence" value="ECO:0007669"/>
    <property type="project" value="InterPro"/>
</dbReference>
<comment type="similarity">
    <text evidence="1">Belongs to the membrane fusion protein (MFP) (TC 8.A.1) family.</text>
</comment>